<name>A0A9P7K5V0_9AGAR</name>
<proteinExistence type="predicted"/>
<gene>
    <name evidence="2" type="ORF">DXG03_005086</name>
</gene>
<accession>A0A9P7K5V0</accession>
<evidence type="ECO:0000256" key="1">
    <source>
        <dbReference type="SAM" id="MobiDB-lite"/>
    </source>
</evidence>
<dbReference type="Proteomes" id="UP000775547">
    <property type="component" value="Unassembled WGS sequence"/>
</dbReference>
<evidence type="ECO:0000313" key="2">
    <source>
        <dbReference type="EMBL" id="KAG5636181.1"/>
    </source>
</evidence>
<keyword evidence="3" id="KW-1185">Reference proteome</keyword>
<organism evidence="2 3">
    <name type="scientific">Asterophora parasitica</name>
    <dbReference type="NCBI Taxonomy" id="117018"/>
    <lineage>
        <taxon>Eukaryota</taxon>
        <taxon>Fungi</taxon>
        <taxon>Dikarya</taxon>
        <taxon>Basidiomycota</taxon>
        <taxon>Agaricomycotina</taxon>
        <taxon>Agaricomycetes</taxon>
        <taxon>Agaricomycetidae</taxon>
        <taxon>Agaricales</taxon>
        <taxon>Tricholomatineae</taxon>
        <taxon>Lyophyllaceae</taxon>
        <taxon>Asterophora</taxon>
    </lineage>
</organism>
<feature type="non-terminal residue" evidence="2">
    <location>
        <position position="1"/>
    </location>
</feature>
<dbReference type="AlphaFoldDB" id="A0A9P7K5V0"/>
<feature type="region of interest" description="Disordered" evidence="1">
    <location>
        <begin position="1"/>
        <end position="35"/>
    </location>
</feature>
<feature type="compositionally biased region" description="Polar residues" evidence="1">
    <location>
        <begin position="1"/>
        <end position="16"/>
    </location>
</feature>
<evidence type="ECO:0000313" key="3">
    <source>
        <dbReference type="Proteomes" id="UP000775547"/>
    </source>
</evidence>
<sequence length="223" mass="24757">LMDSSPPQSGAFQSSPRRYRSRTAKRAVETRSNSQLNHGTWPTWLRHIVHRVLPADTPTLVTLSRTSKSLGAQARAVLLRDVSLSRDPAQVVSFQRFVVANKLGYHIRKLFICRGAFYSNPPFLGPRGYGDWDPAEPEVVASAVAEVLAEAPRLRVLCIDKFAQDMLAMEPRLGKTLTSRNHLTDLTLRDVGADALNSLSDLRGLRQLTLIRFTAAPTQVNNS</sequence>
<reference evidence="2" key="1">
    <citation type="submission" date="2020-07" db="EMBL/GenBank/DDBJ databases">
        <authorList>
            <person name="Nieuwenhuis M."/>
            <person name="Van De Peppel L.J.J."/>
        </authorList>
    </citation>
    <scope>NUCLEOTIDE SEQUENCE</scope>
    <source>
        <strain evidence="2">AP01</strain>
        <tissue evidence="2">Mycelium</tissue>
    </source>
</reference>
<dbReference type="OrthoDB" id="2780918at2759"/>
<comment type="caution">
    <text evidence="2">The sequence shown here is derived from an EMBL/GenBank/DDBJ whole genome shotgun (WGS) entry which is preliminary data.</text>
</comment>
<dbReference type="EMBL" id="JABCKV010003010">
    <property type="protein sequence ID" value="KAG5636181.1"/>
    <property type="molecule type" value="Genomic_DNA"/>
</dbReference>
<reference evidence="2" key="2">
    <citation type="submission" date="2021-10" db="EMBL/GenBank/DDBJ databases">
        <title>Phylogenomics reveals ancestral predisposition of the termite-cultivated fungus Termitomyces towards a domesticated lifestyle.</title>
        <authorList>
            <person name="Auxier B."/>
            <person name="Grum-Grzhimaylo A."/>
            <person name="Cardenas M.E."/>
            <person name="Lodge J.D."/>
            <person name="Laessoe T."/>
            <person name="Pedersen O."/>
            <person name="Smith M.E."/>
            <person name="Kuyper T.W."/>
            <person name="Franco-Molano E.A."/>
            <person name="Baroni T.J."/>
            <person name="Aanen D.K."/>
        </authorList>
    </citation>
    <scope>NUCLEOTIDE SEQUENCE</scope>
    <source>
        <strain evidence="2">AP01</strain>
        <tissue evidence="2">Mycelium</tissue>
    </source>
</reference>
<protein>
    <submittedName>
        <fullName evidence="2">Uncharacterized protein</fullName>
    </submittedName>
</protein>